<reference evidence="1 2" key="1">
    <citation type="submission" date="2022-07" db="EMBL/GenBank/DDBJ databases">
        <title>Genome-wide signatures of adaptation to extreme environments.</title>
        <authorList>
            <person name="Cho C.H."/>
            <person name="Yoon H.S."/>
        </authorList>
    </citation>
    <scope>NUCLEOTIDE SEQUENCE [LARGE SCALE GENOMIC DNA]</scope>
    <source>
        <strain evidence="1 2">DBV 063 E5</strain>
    </source>
</reference>
<evidence type="ECO:0000313" key="1">
    <source>
        <dbReference type="EMBL" id="KAK4534431.1"/>
    </source>
</evidence>
<comment type="caution">
    <text evidence="1">The sequence shown here is derived from an EMBL/GenBank/DDBJ whole genome shotgun (WGS) entry which is preliminary data.</text>
</comment>
<proteinExistence type="predicted"/>
<dbReference type="EMBL" id="JANCYW010000001">
    <property type="protein sequence ID" value="KAK4534431.1"/>
    <property type="molecule type" value="Genomic_DNA"/>
</dbReference>
<name>A0AAV9IQT6_CYACA</name>
<sequence>MTLVTRDRLQWLAALTVLFAFATIFSLSTCSTTWGWAWQRWRDRYVGGGLASTELPPLPPGAARQMQALLEYAKDGQVRAANGTVMDRPARHLFHSSVNDIFEWRVFWLLDPSACHHWDGAAASGRSLLRNVAKRVKRTAIYLRFKPEMSVKVPHDPETRSDVYMNLHDAENGLKVRGVSRGSSDESPYVELKVRVRTHVFRNPLLTQPIVIEVWDKTLHQAVAAAQVGNLSEWRRILREHVEHIQSHDGGMLGDLDAAQSLAVKVSRAERALPRRDARAQLVSLHKRRFRAEMRLAARRRTGVYKLEVTDVKYDRCRAEWRLPWSTARQRCCYRSMAIEGTNAAAVATFVMVAYDLVPPRRRPSEVVGGYPAFVEVLSAGSL</sequence>
<dbReference type="AlphaFoldDB" id="A0AAV9IQT6"/>
<protein>
    <submittedName>
        <fullName evidence="1">Uncharacterized protein</fullName>
    </submittedName>
</protein>
<dbReference type="Proteomes" id="UP001301350">
    <property type="component" value="Unassembled WGS sequence"/>
</dbReference>
<organism evidence="1 2">
    <name type="scientific">Cyanidium caldarium</name>
    <name type="common">Red alga</name>
    <dbReference type="NCBI Taxonomy" id="2771"/>
    <lineage>
        <taxon>Eukaryota</taxon>
        <taxon>Rhodophyta</taxon>
        <taxon>Bangiophyceae</taxon>
        <taxon>Cyanidiales</taxon>
        <taxon>Cyanidiaceae</taxon>
        <taxon>Cyanidium</taxon>
    </lineage>
</organism>
<gene>
    <name evidence="1" type="ORF">CDCA_CDCA01G0456</name>
</gene>
<evidence type="ECO:0000313" key="2">
    <source>
        <dbReference type="Proteomes" id="UP001301350"/>
    </source>
</evidence>
<accession>A0AAV9IQT6</accession>
<keyword evidence="2" id="KW-1185">Reference proteome</keyword>